<gene>
    <name evidence="1" type="ORF">CUC44_20785</name>
</gene>
<dbReference type="OrthoDB" id="5592489at2"/>
<accession>A0A2M8H3Y9</accession>
<dbReference type="EMBL" id="PGCP01000057">
    <property type="protein sequence ID" value="PJC91284.1"/>
    <property type="molecule type" value="Genomic_DNA"/>
</dbReference>
<sequence>MDILTLRAETKKMIENHLLGIDPEAIKLIQMVLDTKRAIPIKAILVHMDEFNLKQFTNLEKELIDELMYRYG</sequence>
<organism evidence="1 2">
    <name type="scientific">Aeromonas lusitana</name>
    <dbReference type="NCBI Taxonomy" id="931529"/>
    <lineage>
        <taxon>Bacteria</taxon>
        <taxon>Pseudomonadati</taxon>
        <taxon>Pseudomonadota</taxon>
        <taxon>Gammaproteobacteria</taxon>
        <taxon>Aeromonadales</taxon>
        <taxon>Aeromonadaceae</taxon>
        <taxon>Aeromonas</taxon>
    </lineage>
</organism>
<name>A0A2M8H3Y9_9GAMM</name>
<dbReference type="RefSeq" id="WP_100861745.1">
    <property type="nucleotide sequence ID" value="NZ_PGCP01000057.1"/>
</dbReference>
<proteinExistence type="predicted"/>
<dbReference type="AlphaFoldDB" id="A0A2M8H3Y9"/>
<evidence type="ECO:0000313" key="2">
    <source>
        <dbReference type="Proteomes" id="UP000232060"/>
    </source>
</evidence>
<comment type="caution">
    <text evidence="1">The sequence shown here is derived from an EMBL/GenBank/DDBJ whole genome shotgun (WGS) entry which is preliminary data.</text>
</comment>
<evidence type="ECO:0000313" key="1">
    <source>
        <dbReference type="EMBL" id="PJC91284.1"/>
    </source>
</evidence>
<protein>
    <submittedName>
        <fullName evidence="1">Uncharacterized protein</fullName>
    </submittedName>
</protein>
<dbReference type="Proteomes" id="UP000232060">
    <property type="component" value="Unassembled WGS sequence"/>
</dbReference>
<reference evidence="1 2" key="1">
    <citation type="submission" date="2017-11" db="EMBL/GenBank/DDBJ databases">
        <title>Draft genome sequence of environmental isolate Aeromonas lusitania sp. nov. MDC 2473.</title>
        <authorList>
            <person name="Colston S.M."/>
            <person name="Navarro A."/>
            <person name="Martinez-Murcia A.J."/>
            <person name="Graf J."/>
        </authorList>
    </citation>
    <scope>NUCLEOTIDE SEQUENCE [LARGE SCALE GENOMIC DNA]</scope>
    <source>
        <strain evidence="1 2">MDC 2473</strain>
    </source>
</reference>
<keyword evidence="2" id="KW-1185">Reference proteome</keyword>